<feature type="compositionally biased region" description="Polar residues" evidence="1">
    <location>
        <begin position="1"/>
        <end position="12"/>
    </location>
</feature>
<protein>
    <recommendedName>
        <fullName evidence="4">Retrotransposon Copia-like N-terminal domain-containing protein</fullName>
    </recommendedName>
</protein>
<evidence type="ECO:0000313" key="2">
    <source>
        <dbReference type="EMBL" id="PKU72380.1"/>
    </source>
</evidence>
<evidence type="ECO:0000313" key="3">
    <source>
        <dbReference type="Proteomes" id="UP000233837"/>
    </source>
</evidence>
<reference evidence="2 3" key="1">
    <citation type="journal article" date="2016" name="Sci. Rep.">
        <title>The Dendrobium catenatum Lindl. genome sequence provides insights into polysaccharide synthase, floral development and adaptive evolution.</title>
        <authorList>
            <person name="Zhang G.Q."/>
            <person name="Xu Q."/>
            <person name="Bian C."/>
            <person name="Tsai W.C."/>
            <person name="Yeh C.M."/>
            <person name="Liu K.W."/>
            <person name="Yoshida K."/>
            <person name="Zhang L.S."/>
            <person name="Chang S.B."/>
            <person name="Chen F."/>
            <person name="Shi Y."/>
            <person name="Su Y.Y."/>
            <person name="Zhang Y.Q."/>
            <person name="Chen L.J."/>
            <person name="Yin Y."/>
            <person name="Lin M."/>
            <person name="Huang H."/>
            <person name="Deng H."/>
            <person name="Wang Z.W."/>
            <person name="Zhu S.L."/>
            <person name="Zhao X."/>
            <person name="Deng C."/>
            <person name="Niu S.C."/>
            <person name="Huang J."/>
            <person name="Wang M."/>
            <person name="Liu G.H."/>
            <person name="Yang H.J."/>
            <person name="Xiao X.J."/>
            <person name="Hsiao Y.Y."/>
            <person name="Wu W.L."/>
            <person name="Chen Y.Y."/>
            <person name="Mitsuda N."/>
            <person name="Ohme-Takagi M."/>
            <person name="Luo Y.B."/>
            <person name="Van de Peer Y."/>
            <person name="Liu Z.J."/>
        </authorList>
    </citation>
    <scope>NUCLEOTIDE SEQUENCE [LARGE SCALE GENOMIC DNA]</scope>
    <source>
        <tissue evidence="2">The whole plant</tissue>
    </source>
</reference>
<keyword evidence="3" id="KW-1185">Reference proteome</keyword>
<dbReference type="Proteomes" id="UP000233837">
    <property type="component" value="Unassembled WGS sequence"/>
</dbReference>
<organism evidence="2 3">
    <name type="scientific">Dendrobium catenatum</name>
    <dbReference type="NCBI Taxonomy" id="906689"/>
    <lineage>
        <taxon>Eukaryota</taxon>
        <taxon>Viridiplantae</taxon>
        <taxon>Streptophyta</taxon>
        <taxon>Embryophyta</taxon>
        <taxon>Tracheophyta</taxon>
        <taxon>Spermatophyta</taxon>
        <taxon>Magnoliopsida</taxon>
        <taxon>Liliopsida</taxon>
        <taxon>Asparagales</taxon>
        <taxon>Orchidaceae</taxon>
        <taxon>Epidendroideae</taxon>
        <taxon>Malaxideae</taxon>
        <taxon>Dendrobiinae</taxon>
        <taxon>Dendrobium</taxon>
    </lineage>
</organism>
<dbReference type="AlphaFoldDB" id="A0A2I0W9P9"/>
<sequence>MTDSASSGLQERSSGHESDDPTIPATLKFVVSNLRNLVSSSLTPDNFIIWKSQILKTLRANGFLSFLDPKVVPPSQFVQNQNGVTSQNPLYSQWLLTDQNLSASICSTISDSILPYVIALD</sequence>
<evidence type="ECO:0000256" key="1">
    <source>
        <dbReference type="SAM" id="MobiDB-lite"/>
    </source>
</evidence>
<gene>
    <name evidence="2" type="ORF">MA16_Dca025583</name>
</gene>
<proteinExistence type="predicted"/>
<name>A0A2I0W9P9_9ASPA</name>
<reference evidence="2 3" key="2">
    <citation type="journal article" date="2017" name="Nature">
        <title>The Apostasia genome and the evolution of orchids.</title>
        <authorList>
            <person name="Zhang G.Q."/>
            <person name="Liu K.W."/>
            <person name="Li Z."/>
            <person name="Lohaus R."/>
            <person name="Hsiao Y.Y."/>
            <person name="Niu S.C."/>
            <person name="Wang J.Y."/>
            <person name="Lin Y.C."/>
            <person name="Xu Q."/>
            <person name="Chen L.J."/>
            <person name="Yoshida K."/>
            <person name="Fujiwara S."/>
            <person name="Wang Z.W."/>
            <person name="Zhang Y.Q."/>
            <person name="Mitsuda N."/>
            <person name="Wang M."/>
            <person name="Liu G.H."/>
            <person name="Pecoraro L."/>
            <person name="Huang H.X."/>
            <person name="Xiao X.J."/>
            <person name="Lin M."/>
            <person name="Wu X.Y."/>
            <person name="Wu W.L."/>
            <person name="Chen Y.Y."/>
            <person name="Chang S.B."/>
            <person name="Sakamoto S."/>
            <person name="Ohme-Takagi M."/>
            <person name="Yagi M."/>
            <person name="Zeng S.J."/>
            <person name="Shen C.Y."/>
            <person name="Yeh C.M."/>
            <person name="Luo Y.B."/>
            <person name="Tsai W.C."/>
            <person name="Van de Peer Y."/>
            <person name="Liu Z.J."/>
        </authorList>
    </citation>
    <scope>NUCLEOTIDE SEQUENCE [LARGE SCALE GENOMIC DNA]</scope>
    <source>
        <tissue evidence="2">The whole plant</tissue>
    </source>
</reference>
<evidence type="ECO:0008006" key="4">
    <source>
        <dbReference type="Google" id="ProtNLM"/>
    </source>
</evidence>
<dbReference type="EMBL" id="KZ502839">
    <property type="protein sequence ID" value="PKU72380.1"/>
    <property type="molecule type" value="Genomic_DNA"/>
</dbReference>
<accession>A0A2I0W9P9</accession>
<feature type="region of interest" description="Disordered" evidence="1">
    <location>
        <begin position="1"/>
        <end position="23"/>
    </location>
</feature>